<dbReference type="EnsemblMetazoa" id="AMEC009962-RA">
    <property type="protein sequence ID" value="AMEC009962-PA"/>
    <property type="gene ID" value="AMEC009962"/>
</dbReference>
<proteinExistence type="predicted"/>
<accession>A0A182TX91</accession>
<dbReference type="VEuPathDB" id="VectorBase:AMEC009962"/>
<reference evidence="2" key="2">
    <citation type="submission" date="2020-05" db="UniProtKB">
        <authorList>
            <consortium name="EnsemblMetazoa"/>
        </authorList>
    </citation>
    <scope>IDENTIFICATION</scope>
    <source>
        <strain evidence="2">CM1001059</strain>
    </source>
</reference>
<dbReference type="AlphaFoldDB" id="A0A182TX91"/>
<organism evidence="2 3">
    <name type="scientific">Anopheles melas</name>
    <dbReference type="NCBI Taxonomy" id="34690"/>
    <lineage>
        <taxon>Eukaryota</taxon>
        <taxon>Metazoa</taxon>
        <taxon>Ecdysozoa</taxon>
        <taxon>Arthropoda</taxon>
        <taxon>Hexapoda</taxon>
        <taxon>Insecta</taxon>
        <taxon>Pterygota</taxon>
        <taxon>Neoptera</taxon>
        <taxon>Endopterygota</taxon>
        <taxon>Diptera</taxon>
        <taxon>Nematocera</taxon>
        <taxon>Culicoidea</taxon>
        <taxon>Culicidae</taxon>
        <taxon>Anophelinae</taxon>
        <taxon>Anopheles</taxon>
    </lineage>
</organism>
<evidence type="ECO:0000313" key="2">
    <source>
        <dbReference type="EnsemblMetazoa" id="AMEC009962-PA"/>
    </source>
</evidence>
<evidence type="ECO:0000313" key="3">
    <source>
        <dbReference type="Proteomes" id="UP000075902"/>
    </source>
</evidence>
<dbReference type="Proteomes" id="UP000075902">
    <property type="component" value="Unassembled WGS sequence"/>
</dbReference>
<sequence>MLPRKRTVLLLLLLLLMLSVVDMVTMYDWSPVRNHLHIDRGFLLVRQMKKLTRGALQRRQRRRLPLMRGSRWIFGRADDARWRGTVRRLLSLLFASLANSSSRL</sequence>
<keyword evidence="1" id="KW-0732">Signal</keyword>
<keyword evidence="3" id="KW-1185">Reference proteome</keyword>
<evidence type="ECO:0000256" key="1">
    <source>
        <dbReference type="SAM" id="SignalP"/>
    </source>
</evidence>
<feature type="chain" id="PRO_5008137422" description="Secreted protein" evidence="1">
    <location>
        <begin position="24"/>
        <end position="104"/>
    </location>
</feature>
<evidence type="ECO:0008006" key="4">
    <source>
        <dbReference type="Google" id="ProtNLM"/>
    </source>
</evidence>
<reference evidence="3" key="1">
    <citation type="submission" date="2014-01" db="EMBL/GenBank/DDBJ databases">
        <title>The Genome Sequence of Anopheles melas CM1001059_A (V2).</title>
        <authorList>
            <consortium name="The Broad Institute Genomics Platform"/>
            <person name="Neafsey D.E."/>
            <person name="Besansky N."/>
            <person name="Howell P."/>
            <person name="Walton C."/>
            <person name="Young S.K."/>
            <person name="Zeng Q."/>
            <person name="Gargeya S."/>
            <person name="Fitzgerald M."/>
            <person name="Haas B."/>
            <person name="Abouelleil A."/>
            <person name="Allen A.W."/>
            <person name="Alvarado L."/>
            <person name="Arachchi H.M."/>
            <person name="Berlin A.M."/>
            <person name="Chapman S.B."/>
            <person name="Gainer-Dewar J."/>
            <person name="Goldberg J."/>
            <person name="Griggs A."/>
            <person name="Gujja S."/>
            <person name="Hansen M."/>
            <person name="Howarth C."/>
            <person name="Imamovic A."/>
            <person name="Ireland A."/>
            <person name="Larimer J."/>
            <person name="McCowan C."/>
            <person name="Murphy C."/>
            <person name="Pearson M."/>
            <person name="Poon T.W."/>
            <person name="Priest M."/>
            <person name="Roberts A."/>
            <person name="Saif S."/>
            <person name="Shea T."/>
            <person name="Sisk P."/>
            <person name="Sykes S."/>
            <person name="Wortman J."/>
            <person name="Nusbaum C."/>
            <person name="Birren B."/>
        </authorList>
    </citation>
    <scope>NUCLEOTIDE SEQUENCE [LARGE SCALE GENOMIC DNA]</scope>
    <source>
        <strain evidence="3">CM1001059</strain>
    </source>
</reference>
<feature type="signal peptide" evidence="1">
    <location>
        <begin position="1"/>
        <end position="23"/>
    </location>
</feature>
<name>A0A182TX91_9DIPT</name>
<protein>
    <recommendedName>
        <fullName evidence="4">Secreted protein</fullName>
    </recommendedName>
</protein>